<feature type="transmembrane region" description="Helical" evidence="6">
    <location>
        <begin position="330"/>
        <end position="349"/>
    </location>
</feature>
<name>A0A8H7CN15_9AGAR</name>
<dbReference type="Proteomes" id="UP000620124">
    <property type="component" value="Unassembled WGS sequence"/>
</dbReference>
<evidence type="ECO:0000256" key="7">
    <source>
        <dbReference type="SAM" id="SignalP"/>
    </source>
</evidence>
<evidence type="ECO:0000256" key="5">
    <source>
        <dbReference type="SAM" id="MobiDB-lite"/>
    </source>
</evidence>
<feature type="transmembrane region" description="Helical" evidence="6">
    <location>
        <begin position="138"/>
        <end position="158"/>
    </location>
</feature>
<comment type="subcellular location">
    <subcellularLocation>
        <location evidence="1">Membrane</location>
        <topology evidence="1">Multi-pass membrane protein</topology>
    </subcellularLocation>
</comment>
<dbReference type="EMBL" id="JACAZI010000018">
    <property type="protein sequence ID" value="KAF7341293.1"/>
    <property type="molecule type" value="Genomic_DNA"/>
</dbReference>
<evidence type="ECO:0000256" key="1">
    <source>
        <dbReference type="ARBA" id="ARBA00004141"/>
    </source>
</evidence>
<evidence type="ECO:0000313" key="8">
    <source>
        <dbReference type="EMBL" id="KAF7341293.1"/>
    </source>
</evidence>
<feature type="transmembrane region" description="Helical" evidence="6">
    <location>
        <begin position="170"/>
        <end position="191"/>
    </location>
</feature>
<feature type="signal peptide" evidence="7">
    <location>
        <begin position="1"/>
        <end position="19"/>
    </location>
</feature>
<evidence type="ECO:0000256" key="3">
    <source>
        <dbReference type="ARBA" id="ARBA00022989"/>
    </source>
</evidence>
<reference evidence="8" key="1">
    <citation type="submission" date="2020-05" db="EMBL/GenBank/DDBJ databases">
        <title>Mycena genomes resolve the evolution of fungal bioluminescence.</title>
        <authorList>
            <person name="Tsai I.J."/>
        </authorList>
    </citation>
    <scope>NUCLEOTIDE SEQUENCE</scope>
    <source>
        <strain evidence="8">CCC161011</strain>
    </source>
</reference>
<feature type="transmembrane region" description="Helical" evidence="6">
    <location>
        <begin position="290"/>
        <end position="310"/>
    </location>
</feature>
<evidence type="ECO:0000256" key="4">
    <source>
        <dbReference type="ARBA" id="ARBA00023136"/>
    </source>
</evidence>
<keyword evidence="3 6" id="KW-1133">Transmembrane helix</keyword>
<dbReference type="Pfam" id="PF04479">
    <property type="entry name" value="RTA1"/>
    <property type="match status" value="1"/>
</dbReference>
<proteinExistence type="predicted"/>
<evidence type="ECO:0008006" key="10">
    <source>
        <dbReference type="Google" id="ProtNLM"/>
    </source>
</evidence>
<dbReference type="OrthoDB" id="3358017at2759"/>
<keyword evidence="7" id="KW-0732">Signal</keyword>
<feature type="region of interest" description="Disordered" evidence="5">
    <location>
        <begin position="26"/>
        <end position="46"/>
    </location>
</feature>
<organism evidence="8 9">
    <name type="scientific">Mycena venus</name>
    <dbReference type="NCBI Taxonomy" id="2733690"/>
    <lineage>
        <taxon>Eukaryota</taxon>
        <taxon>Fungi</taxon>
        <taxon>Dikarya</taxon>
        <taxon>Basidiomycota</taxon>
        <taxon>Agaricomycotina</taxon>
        <taxon>Agaricomycetes</taxon>
        <taxon>Agaricomycetidae</taxon>
        <taxon>Agaricales</taxon>
        <taxon>Marasmiineae</taxon>
        <taxon>Mycenaceae</taxon>
        <taxon>Mycena</taxon>
    </lineage>
</organism>
<gene>
    <name evidence="8" type="ORF">MVEN_01865400</name>
</gene>
<dbReference type="AlphaFoldDB" id="A0A8H7CN15"/>
<dbReference type="InterPro" id="IPR007568">
    <property type="entry name" value="RTA1"/>
</dbReference>
<evidence type="ECO:0000256" key="2">
    <source>
        <dbReference type="ARBA" id="ARBA00022692"/>
    </source>
</evidence>
<feature type="transmembrane region" description="Helical" evidence="6">
    <location>
        <begin position="106"/>
        <end position="126"/>
    </location>
</feature>
<evidence type="ECO:0000313" key="9">
    <source>
        <dbReference type="Proteomes" id="UP000620124"/>
    </source>
</evidence>
<keyword evidence="4 6" id="KW-0472">Membrane</keyword>
<feature type="chain" id="PRO_5034865206" description="RTA1-domain-containing protein" evidence="7">
    <location>
        <begin position="20"/>
        <end position="396"/>
    </location>
</feature>
<dbReference type="PANTHER" id="PTHR31465:SF15">
    <property type="entry name" value="LIPID TRANSPORTER ATNI-RELATED"/>
    <property type="match status" value="1"/>
</dbReference>
<accession>A0A8H7CN15</accession>
<feature type="compositionally biased region" description="Low complexity" evidence="5">
    <location>
        <begin position="27"/>
        <end position="37"/>
    </location>
</feature>
<keyword evidence="2 6" id="KW-0812">Transmembrane</keyword>
<feature type="transmembrane region" description="Helical" evidence="6">
    <location>
        <begin position="203"/>
        <end position="229"/>
    </location>
</feature>
<protein>
    <recommendedName>
        <fullName evidence="10">RTA1-domain-containing protein</fullName>
    </recommendedName>
</protein>
<comment type="caution">
    <text evidence="8">The sequence shown here is derived from an EMBL/GenBank/DDBJ whole genome shotgun (WGS) entry which is preliminary data.</text>
</comment>
<evidence type="ECO:0000256" key="6">
    <source>
        <dbReference type="SAM" id="Phobius"/>
    </source>
</evidence>
<feature type="transmembrane region" description="Helical" evidence="6">
    <location>
        <begin position="249"/>
        <end position="269"/>
    </location>
</feature>
<dbReference type="GO" id="GO:0016020">
    <property type="term" value="C:membrane"/>
    <property type="evidence" value="ECO:0007669"/>
    <property type="project" value="UniProtKB-SubCell"/>
</dbReference>
<dbReference type="PANTHER" id="PTHR31465">
    <property type="entry name" value="PROTEIN RTA1-RELATED"/>
    <property type="match status" value="1"/>
</dbReference>
<keyword evidence="9" id="KW-1185">Reference proteome</keyword>
<sequence length="396" mass="43160">MFFSRPVIALVGFLSVTSALVVRTDDTGPTATATSTPTPTPTPTPTAVPTGVFLTTKFLTVAGHTDAHATVPGHTITLVLPTCIQTEIPDKNGFVPPGTCHALYDFYPSFAAAVLFSVLFGVVTALHIAQAAKYKTTFCWVIIMACFWEFSSFVTRAISTKYQQNAGLALVSQILVLIAPLWVNAFDYIVLGRMIHFFLPSHSILGISGSLLGIVFVMLDVVSFVVQLIGGSLAGPTAPESEVFKGIHIYMGGIGLQQFFIVIFLGLAARLHGQLRTLERNGTGKKNWRPLLFTLYASLGLITIRIFFRLIEFSAGKEADKNPLPFHEVYFYVFEAVPMLIALAAMNVVHPGSVLVGPDADMPGLRTLLCGRRRTQNVRMEWNGMEVKNKAAYSRV</sequence>